<accession>A0ABT1QLJ4</accession>
<dbReference type="RefSeq" id="WP_255910508.1">
    <property type="nucleotide sequence ID" value="NZ_JANFQO010000001.1"/>
</dbReference>
<proteinExistence type="predicted"/>
<feature type="region of interest" description="Disordered" evidence="1">
    <location>
        <begin position="32"/>
        <end position="72"/>
    </location>
</feature>
<comment type="caution">
    <text evidence="2">The sequence shown here is derived from an EMBL/GenBank/DDBJ whole genome shotgun (WGS) entry which is preliminary data.</text>
</comment>
<gene>
    <name evidence="2" type="ORF">NM961_01595</name>
</gene>
<keyword evidence="3" id="KW-1185">Reference proteome</keyword>
<organism evidence="2 3">
    <name type="scientific">Tahibacter harae</name>
    <dbReference type="NCBI Taxonomy" id="2963937"/>
    <lineage>
        <taxon>Bacteria</taxon>
        <taxon>Pseudomonadati</taxon>
        <taxon>Pseudomonadota</taxon>
        <taxon>Gammaproteobacteria</taxon>
        <taxon>Lysobacterales</taxon>
        <taxon>Rhodanobacteraceae</taxon>
        <taxon>Tahibacter</taxon>
    </lineage>
</organism>
<sequence length="313" mass="34221">MKRAWIALPAALLALAWWLWPAPLRSPVVAPPAPAAPPEAVPGVAATAGAADTPPQPAAPSAAAPQPPPLPQHLIRTTSLAAVLDELLQRAESGDVAAMQELGRRLNRCSANVLRHGHADIEDRKANLAQAYVGNPEDFRANLRRGLEEDQRRLDECKAVPEPLRSSGVDWLEKAAATGSGTAQLVYVQEALYEFTLLDEHQAVAQIDEFLRRRDLARRFLAEAMTHCVPDALRTQLDFGKYLFERKDPRDYAINRAAAADALLREYRAQGAMAVAVENMQGEFDYLAKELDAPARAAAQRRGEAMFNTCAPR</sequence>
<dbReference type="EMBL" id="JANFQO010000001">
    <property type="protein sequence ID" value="MCQ4163394.1"/>
    <property type="molecule type" value="Genomic_DNA"/>
</dbReference>
<evidence type="ECO:0000256" key="1">
    <source>
        <dbReference type="SAM" id="MobiDB-lite"/>
    </source>
</evidence>
<reference evidence="2" key="1">
    <citation type="submission" date="2022-07" db="EMBL/GenBank/DDBJ databases">
        <title>Tahibacter sp., a new gammaproteobacterium isolated from the silt sample collected at pig farm.</title>
        <authorList>
            <person name="Chen H."/>
        </authorList>
    </citation>
    <scope>NUCLEOTIDE SEQUENCE</scope>
    <source>
        <strain evidence="2">P2K</strain>
    </source>
</reference>
<evidence type="ECO:0000313" key="3">
    <source>
        <dbReference type="Proteomes" id="UP001165498"/>
    </source>
</evidence>
<name>A0ABT1QLJ4_9GAMM</name>
<dbReference type="Proteomes" id="UP001165498">
    <property type="component" value="Unassembled WGS sequence"/>
</dbReference>
<feature type="compositionally biased region" description="Low complexity" evidence="1">
    <location>
        <begin position="41"/>
        <end position="64"/>
    </location>
</feature>
<evidence type="ECO:0000313" key="2">
    <source>
        <dbReference type="EMBL" id="MCQ4163394.1"/>
    </source>
</evidence>
<protein>
    <submittedName>
        <fullName evidence="2">Uncharacterized protein</fullName>
    </submittedName>
</protein>